<accession>A9HWL8</accession>
<dbReference type="PANTHER" id="PTHR35603:SF2">
    <property type="entry name" value="OUTER MEMBRANE LIPOPROTEIN"/>
    <property type="match status" value="1"/>
</dbReference>
<name>A9HWL8_BORPD</name>
<evidence type="ECO:0000256" key="1">
    <source>
        <dbReference type="ARBA" id="ARBA00004370"/>
    </source>
</evidence>
<reference evidence="6 7" key="1">
    <citation type="journal article" date="2008" name="BMC Genomics">
        <title>The missing link: Bordetella petrii is endowed with both the metabolic versatility of environmental bacteria and virulence traits of pathogenic Bordetellae.</title>
        <authorList>
            <person name="Gross R."/>
            <person name="Guzman C.A."/>
            <person name="Sebaihia M."/>
            <person name="Martins Dos Santos V.A."/>
            <person name="Pieper D.H."/>
            <person name="Koebnik R."/>
            <person name="Lechner M."/>
            <person name="Bartels D."/>
            <person name="Buhrmester J."/>
            <person name="Choudhuri J.V."/>
            <person name="Ebensen T."/>
            <person name="Gaigalat L."/>
            <person name="Herrmann S."/>
            <person name="Khachane A.N."/>
            <person name="Larisch C."/>
            <person name="Link S."/>
            <person name="Linke B."/>
            <person name="Meyer F."/>
            <person name="Mormann S."/>
            <person name="Nakunst D."/>
            <person name="Rueckert C."/>
            <person name="Schneiker-Bekel S."/>
            <person name="Schulze K."/>
            <person name="Vorhoelter F.J."/>
            <person name="Yevsa T."/>
            <person name="Engle J.T."/>
            <person name="Goldman W.E."/>
            <person name="Puehler A."/>
            <person name="Goebel U.B."/>
            <person name="Goesmann A."/>
            <person name="Bloecker H."/>
            <person name="Kaiser O."/>
            <person name="Martinez-Arias R."/>
        </authorList>
    </citation>
    <scope>NUCLEOTIDE SEQUENCE [LARGE SCALE GENOMIC DNA]</scope>
    <source>
        <strain evidence="7">ATCC BAA-461 / DSM 12804 / CCUG 43448 / CIP 107267 / Se-1111R</strain>
    </source>
</reference>
<evidence type="ECO:0000313" key="7">
    <source>
        <dbReference type="Proteomes" id="UP000001225"/>
    </source>
</evidence>
<evidence type="ECO:0000313" key="6">
    <source>
        <dbReference type="EMBL" id="CAP40510.1"/>
    </source>
</evidence>
<dbReference type="EMBL" id="AM902716">
    <property type="protein sequence ID" value="CAP40510.1"/>
    <property type="molecule type" value="Genomic_DNA"/>
</dbReference>
<feature type="compositionally biased region" description="Low complexity" evidence="3">
    <location>
        <begin position="96"/>
        <end position="139"/>
    </location>
</feature>
<keyword evidence="7" id="KW-1185">Reference proteome</keyword>
<gene>
    <name evidence="6" type="ordered locus">Bpet0179</name>
</gene>
<dbReference type="eggNOG" id="COG3134">
    <property type="taxonomic scope" value="Bacteria"/>
</dbReference>
<evidence type="ECO:0000256" key="2">
    <source>
        <dbReference type="ARBA" id="ARBA00023136"/>
    </source>
</evidence>
<feature type="domain" description="Glycine zipper 2TM" evidence="5">
    <location>
        <begin position="165"/>
        <end position="206"/>
    </location>
</feature>
<dbReference type="KEGG" id="bpt:Bpet0179"/>
<proteinExistence type="predicted"/>
<keyword evidence="4" id="KW-1133">Transmembrane helix</keyword>
<dbReference type="AlphaFoldDB" id="A9HWL8"/>
<keyword evidence="2 4" id="KW-0472">Membrane</keyword>
<dbReference type="Proteomes" id="UP000001225">
    <property type="component" value="Chromosome"/>
</dbReference>
<dbReference type="InterPro" id="IPR008816">
    <property type="entry name" value="Gly_zipper_2TM_dom"/>
</dbReference>
<dbReference type="Pfam" id="PF05433">
    <property type="entry name" value="Rick_17kDa_Anti"/>
    <property type="match status" value="1"/>
</dbReference>
<dbReference type="GO" id="GO:0019867">
    <property type="term" value="C:outer membrane"/>
    <property type="evidence" value="ECO:0007669"/>
    <property type="project" value="InterPro"/>
</dbReference>
<keyword evidence="4" id="KW-0812">Transmembrane</keyword>
<sequence>MRTLSQNPARSSGQVLQRVTIATRRYCGQMLYNGPYCRWRTIMNTPVPGQNARRGLHPLVATAAVSVILLCAVAVAALVGWLPTPWAESSGETPVHEAQAQAEQQAGQAQPPAPEAPAKVAAGPQAAARPAAKPAPKPAACADCGVVETVRQVQVPAQNNGYNVVGTVAGGVVGGVVGHQFGGGHGKDALTVLGAVGGALAGHEIERNIRQQQTVTHYEMIVRMDNGTTRSFKSSQPFAYASGDHVRVENGQVLPR</sequence>
<comment type="subcellular location">
    <subcellularLocation>
        <location evidence="1">Membrane</location>
    </subcellularLocation>
</comment>
<dbReference type="InterPro" id="IPR051407">
    <property type="entry name" value="Bact_OM_lipoprot/Surf_antigen"/>
</dbReference>
<feature type="transmembrane region" description="Helical" evidence="4">
    <location>
        <begin position="59"/>
        <end position="82"/>
    </location>
</feature>
<evidence type="ECO:0000256" key="4">
    <source>
        <dbReference type="SAM" id="Phobius"/>
    </source>
</evidence>
<feature type="region of interest" description="Disordered" evidence="3">
    <location>
        <begin position="88"/>
        <end position="139"/>
    </location>
</feature>
<dbReference type="PANTHER" id="PTHR35603">
    <property type="match status" value="1"/>
</dbReference>
<evidence type="ECO:0000259" key="5">
    <source>
        <dbReference type="Pfam" id="PF05433"/>
    </source>
</evidence>
<protein>
    <submittedName>
        <fullName evidence="6">Membrane protein</fullName>
    </submittedName>
</protein>
<dbReference type="STRING" id="94624.Bpet0179"/>
<evidence type="ECO:0000256" key="3">
    <source>
        <dbReference type="SAM" id="MobiDB-lite"/>
    </source>
</evidence>
<organism evidence="6 7">
    <name type="scientific">Bordetella petrii (strain ATCC BAA-461 / DSM 12804 / CCUG 43448 / CIP 107267 / Se-1111R)</name>
    <dbReference type="NCBI Taxonomy" id="340100"/>
    <lineage>
        <taxon>Bacteria</taxon>
        <taxon>Pseudomonadati</taxon>
        <taxon>Pseudomonadota</taxon>
        <taxon>Betaproteobacteria</taxon>
        <taxon>Burkholderiales</taxon>
        <taxon>Alcaligenaceae</taxon>
        <taxon>Bordetella</taxon>
    </lineage>
</organism>